<reference evidence="5 6" key="2">
    <citation type="journal article" date="2009" name="Proc. Natl. Acad. Sci. U.S.A.">
        <title>On the chimeric nature, thermophilic origin, and phylogenetic placement of the Thermotogales.</title>
        <authorList>
            <person name="Zhaxybayeva O."/>
            <person name="Swithers K.S."/>
            <person name="Lapierre P."/>
            <person name="Fournier G.P."/>
            <person name="Bickhart D.M."/>
            <person name="DeBoy R.T."/>
            <person name="Nelson K.E."/>
            <person name="Nesbo C.L."/>
            <person name="Doolittle W.F."/>
            <person name="Gogarten J.P."/>
            <person name="Noll K.M."/>
        </authorList>
    </citation>
    <scope>NUCLEOTIDE SEQUENCE [LARGE SCALE GENOMIC DNA]</scope>
    <source>
        <strain evidence="6">ATCC 35602 / DSM 5306 / Rt17-B1</strain>
    </source>
</reference>
<accession>A7HJ47</accession>
<dbReference type="Proteomes" id="UP000002415">
    <property type="component" value="Chromosome"/>
</dbReference>
<dbReference type="SUPFAM" id="SSF53756">
    <property type="entry name" value="UDP-Glycosyltransferase/glycogen phosphorylase"/>
    <property type="match status" value="1"/>
</dbReference>
<dbReference type="SUPFAM" id="SSF48452">
    <property type="entry name" value="TPR-like"/>
    <property type="match status" value="1"/>
</dbReference>
<dbReference type="PROSITE" id="PS50005">
    <property type="entry name" value="TPR"/>
    <property type="match status" value="2"/>
</dbReference>
<dbReference type="SMART" id="SM00028">
    <property type="entry name" value="TPR"/>
    <property type="match status" value="2"/>
</dbReference>
<keyword evidence="6" id="KW-1185">Reference proteome</keyword>
<dbReference type="HOGENOM" id="CLU_046858_0_0_0"/>
<dbReference type="Pfam" id="PF00534">
    <property type="entry name" value="Glycos_transf_1"/>
    <property type="match status" value="1"/>
</dbReference>
<dbReference type="InterPro" id="IPR019734">
    <property type="entry name" value="TPR_rpt"/>
</dbReference>
<name>A7HJ47_FERNB</name>
<keyword evidence="2 3" id="KW-0802">TPR repeat</keyword>
<dbReference type="Gene3D" id="1.25.40.10">
    <property type="entry name" value="Tetratricopeptide repeat domain"/>
    <property type="match status" value="1"/>
</dbReference>
<dbReference type="InterPro" id="IPR011990">
    <property type="entry name" value="TPR-like_helical_dom_sf"/>
</dbReference>
<reference evidence="5 6" key="1">
    <citation type="submission" date="2007-07" db="EMBL/GenBank/DDBJ databases">
        <title>Complete sequence of Fervidobacterium nodosum Rt17-B1.</title>
        <authorList>
            <consortium name="US DOE Joint Genome Institute"/>
            <person name="Copeland A."/>
            <person name="Lucas S."/>
            <person name="Lapidus A."/>
            <person name="Barry K."/>
            <person name="Glavina del Rio T."/>
            <person name="Dalin E."/>
            <person name="Tice H."/>
            <person name="Pitluck S."/>
            <person name="Saunders E."/>
            <person name="Brettin T."/>
            <person name="Bruce D."/>
            <person name="Detter J.C."/>
            <person name="Han C."/>
            <person name="Schmutz J."/>
            <person name="Larimer F."/>
            <person name="Land M."/>
            <person name="Hauser L."/>
            <person name="Kyrpides N."/>
            <person name="Mikhailova N."/>
            <person name="Nelson K."/>
            <person name="Gogarten J.P."/>
            <person name="Noll K."/>
            <person name="Richardson P."/>
        </authorList>
    </citation>
    <scope>NUCLEOTIDE SEQUENCE [LARGE SCALE GENOMIC DNA]</scope>
    <source>
        <strain evidence="6">ATCC 35602 / DSM 5306 / Rt17-B1</strain>
    </source>
</reference>
<keyword evidence="5" id="KW-0808">Transferase</keyword>
<dbReference type="eggNOG" id="COG3063">
    <property type="taxonomic scope" value="Bacteria"/>
</dbReference>
<dbReference type="Pfam" id="PF07719">
    <property type="entry name" value="TPR_2"/>
    <property type="match status" value="1"/>
</dbReference>
<evidence type="ECO:0000259" key="4">
    <source>
        <dbReference type="Pfam" id="PF00534"/>
    </source>
</evidence>
<dbReference type="KEGG" id="fno:Fnod_0061"/>
<dbReference type="Gene3D" id="3.40.50.2000">
    <property type="entry name" value="Glycogen Phosphorylase B"/>
    <property type="match status" value="2"/>
</dbReference>
<dbReference type="EMBL" id="CP000771">
    <property type="protein sequence ID" value="ABS59930.1"/>
    <property type="molecule type" value="Genomic_DNA"/>
</dbReference>
<dbReference type="AlphaFoldDB" id="A7HJ47"/>
<organism evidence="5 6">
    <name type="scientific">Fervidobacterium nodosum (strain ATCC 35602 / DSM 5306 / Rt17-B1)</name>
    <dbReference type="NCBI Taxonomy" id="381764"/>
    <lineage>
        <taxon>Bacteria</taxon>
        <taxon>Thermotogati</taxon>
        <taxon>Thermotogota</taxon>
        <taxon>Thermotogae</taxon>
        <taxon>Thermotogales</taxon>
        <taxon>Fervidobacteriaceae</taxon>
        <taxon>Fervidobacterium</taxon>
    </lineage>
</organism>
<evidence type="ECO:0000256" key="1">
    <source>
        <dbReference type="ARBA" id="ARBA00022737"/>
    </source>
</evidence>
<evidence type="ECO:0000256" key="3">
    <source>
        <dbReference type="PROSITE-ProRule" id="PRU00339"/>
    </source>
</evidence>
<proteinExistence type="predicted"/>
<dbReference type="InterPro" id="IPR013105">
    <property type="entry name" value="TPR_2"/>
</dbReference>
<dbReference type="eggNOG" id="COG0438">
    <property type="taxonomic scope" value="Bacteria"/>
</dbReference>
<dbReference type="CAZy" id="GT4">
    <property type="family name" value="Glycosyltransferase Family 4"/>
</dbReference>
<evidence type="ECO:0000256" key="2">
    <source>
        <dbReference type="ARBA" id="ARBA00022803"/>
    </source>
</evidence>
<evidence type="ECO:0000313" key="6">
    <source>
        <dbReference type="Proteomes" id="UP000002415"/>
    </source>
</evidence>
<evidence type="ECO:0000313" key="5">
    <source>
        <dbReference type="EMBL" id="ABS59930.1"/>
    </source>
</evidence>
<feature type="repeat" description="TPR" evidence="3">
    <location>
        <begin position="29"/>
        <end position="62"/>
    </location>
</feature>
<dbReference type="OrthoDB" id="6713581at2"/>
<dbReference type="STRING" id="381764.Fnod_0061"/>
<feature type="repeat" description="TPR" evidence="3">
    <location>
        <begin position="94"/>
        <end position="127"/>
    </location>
</feature>
<keyword evidence="1" id="KW-0677">Repeat</keyword>
<gene>
    <name evidence="5" type="ordered locus">Fnod_0061</name>
</gene>
<dbReference type="GO" id="GO:0016757">
    <property type="term" value="F:glycosyltransferase activity"/>
    <property type="evidence" value="ECO:0007669"/>
    <property type="project" value="InterPro"/>
</dbReference>
<dbReference type="InterPro" id="IPR001296">
    <property type="entry name" value="Glyco_trans_1"/>
</dbReference>
<feature type="domain" description="Glycosyl transferase family 1" evidence="4">
    <location>
        <begin position="289"/>
        <end position="401"/>
    </location>
</feature>
<dbReference type="RefSeq" id="WP_011993253.1">
    <property type="nucleotide sequence ID" value="NC_009718.1"/>
</dbReference>
<sequence length="478" mass="55924">MNDQILKLIESGNYLKAFEMIDKLEDDDPKKHNFLGMIYFNQGKLNEAKEAFEKGLKYNPIDSDLLFNYGYVLKQFGNDKEAWRYLMRIHDKDWAVYDLLGDTQFNQGNIPMALKYYSKAAQITDNEEMKKKFLEMYKKEKKDTKIAFLCLPELDNFLKDIVETLSFVYDTKLVVTTDGKTIDEAVKWADIVWIEWANEMAVFVTKQVPEIESKKVICRLHSYEVFTNLPEQINWSKIHTLIFVAKHIKELFHELHPSVDTKELDEIVISNGVNLEKFKFLSHIPGYNLAVVAHINYKKDPTMWIQLIAKLKEIDNRYKLHIAGDFQDLRYKVYFEHAIKELKLNENVVLHGWINNVDKFLEDKNYVISTSIHESFGYNIGEALARGIKAVILNYRGAKEQWPNDLLFNTLDEALESIIVSEKYDSERYRAFVEDNCSLEKQILEISCMLKNEFNSKERKGINVTPVVLDGPVLFFLL</sequence>
<protein>
    <submittedName>
        <fullName evidence="5">Glycosyl transferase group 1</fullName>
    </submittedName>
</protein>